<comment type="subcellular location">
    <subcellularLocation>
        <location evidence="2">Cell membrane</location>
    </subcellularLocation>
    <subcellularLocation>
        <location evidence="1">Membrane</location>
        <topology evidence="1">Multi-pass membrane protein</topology>
    </subcellularLocation>
</comment>
<dbReference type="PANTHER" id="PTHR18945">
    <property type="entry name" value="NEUROTRANSMITTER GATED ION CHANNEL"/>
    <property type="match status" value="1"/>
</dbReference>
<evidence type="ECO:0000256" key="1">
    <source>
        <dbReference type="ARBA" id="ARBA00004141"/>
    </source>
</evidence>
<feature type="transmembrane region" description="Helical" evidence="7">
    <location>
        <begin position="274"/>
        <end position="295"/>
    </location>
</feature>
<evidence type="ECO:0000256" key="4">
    <source>
        <dbReference type="ARBA" id="ARBA00022475"/>
    </source>
</evidence>
<dbReference type="GO" id="GO:0005886">
    <property type="term" value="C:plasma membrane"/>
    <property type="evidence" value="ECO:0007669"/>
    <property type="project" value="UniProtKB-SubCell"/>
</dbReference>
<proteinExistence type="predicted"/>
<evidence type="ECO:0000313" key="10">
    <source>
        <dbReference type="EMBL" id="TRY74852.1"/>
    </source>
</evidence>
<keyword evidence="7" id="KW-0812">Transmembrane</keyword>
<accession>A0A553PAZ4</accession>
<sequence length="460" mass="52570">MALSHQKLCGVSLFATAIFAQVLCSTNQLASTPFSCPFIVLANGTIKYDRPQNSEGDEEYAQEVAQQPMGTIWCLPKTYTMERPPFVGKTSLHQKLMLRFNFDIREVSEVNDGSQTIAIPMYFSVAWNEDRLWVNDSHPAWQENMTGPEQTMTEDPKLLMTEFWVPDIEIYGLEYFGSKSVLKGMSGLRIKKNKTVDYNTNSSIIFSDYYTKDVVTCESTFDNPMENDPSRQRNLQHHIQFSDLNDDHKIIKLNSGDYMACGFQIHLRRKRSQLIFQIYLPCILFVCVSWVSFLIRPLVVPGRMALLVTLFLVLVNIFNNVRSSAPIPASTSLNAIDLYLVVSILMVFLALLEYAVVLFSINREDNFEIHRKKHCLKKAMAQNLGFEDSCSNPTKSMKEMIDEINASLIKTSPDKVLLTQDSYKLGNLSLRKFDMIALVTLPITFLLFNFGYWIHFGLLI</sequence>
<evidence type="ECO:0000313" key="11">
    <source>
        <dbReference type="Proteomes" id="UP000318571"/>
    </source>
</evidence>
<evidence type="ECO:0000256" key="5">
    <source>
        <dbReference type="ARBA" id="ARBA00023065"/>
    </source>
</evidence>
<evidence type="ECO:0000256" key="3">
    <source>
        <dbReference type="ARBA" id="ARBA00022448"/>
    </source>
</evidence>
<evidence type="ECO:0000256" key="2">
    <source>
        <dbReference type="ARBA" id="ARBA00004236"/>
    </source>
</evidence>
<feature type="transmembrane region" description="Helical" evidence="7">
    <location>
        <begin position="433"/>
        <end position="454"/>
    </location>
</feature>
<dbReference type="InterPro" id="IPR006028">
    <property type="entry name" value="GABAA/Glycine_rcpt"/>
</dbReference>
<protein>
    <recommendedName>
        <fullName evidence="9">Neurotransmitter-gated ion-channel transmembrane domain-containing protein</fullName>
    </recommendedName>
</protein>
<feature type="transmembrane region" description="Helical" evidence="7">
    <location>
        <begin position="302"/>
        <end position="318"/>
    </location>
</feature>
<dbReference type="Pfam" id="PF02932">
    <property type="entry name" value="Neur_chan_memb"/>
    <property type="match status" value="1"/>
</dbReference>
<dbReference type="GO" id="GO:0005230">
    <property type="term" value="F:extracellular ligand-gated monoatomic ion channel activity"/>
    <property type="evidence" value="ECO:0007669"/>
    <property type="project" value="InterPro"/>
</dbReference>
<feature type="chain" id="PRO_5022041957" description="Neurotransmitter-gated ion-channel transmembrane domain-containing protein" evidence="8">
    <location>
        <begin position="25"/>
        <end position="460"/>
    </location>
</feature>
<dbReference type="InterPro" id="IPR036719">
    <property type="entry name" value="Neuro-gated_channel_TM_sf"/>
</dbReference>
<dbReference type="AlphaFoldDB" id="A0A553PAZ4"/>
<dbReference type="Proteomes" id="UP000318571">
    <property type="component" value="Chromosome 2"/>
</dbReference>
<comment type="caution">
    <text evidence="10">The sequence shown here is derived from an EMBL/GenBank/DDBJ whole genome shotgun (WGS) entry which is preliminary data.</text>
</comment>
<dbReference type="InterPro" id="IPR006029">
    <property type="entry name" value="Neurotrans-gated_channel_TM"/>
</dbReference>
<evidence type="ECO:0000256" key="6">
    <source>
        <dbReference type="ARBA" id="ARBA00023303"/>
    </source>
</evidence>
<evidence type="ECO:0000259" key="9">
    <source>
        <dbReference type="Pfam" id="PF02932"/>
    </source>
</evidence>
<keyword evidence="8" id="KW-0732">Signal</keyword>
<dbReference type="SUPFAM" id="SSF63712">
    <property type="entry name" value="Nicotinic receptor ligand binding domain-like"/>
    <property type="match status" value="1"/>
</dbReference>
<feature type="domain" description="Neurotransmitter-gated ion-channel transmembrane" evidence="9">
    <location>
        <begin position="278"/>
        <end position="398"/>
    </location>
</feature>
<dbReference type="EMBL" id="VCGU01000005">
    <property type="protein sequence ID" value="TRY74852.1"/>
    <property type="molecule type" value="Genomic_DNA"/>
</dbReference>
<dbReference type="PRINTS" id="PR00253">
    <property type="entry name" value="GABAARECEPTR"/>
</dbReference>
<dbReference type="SUPFAM" id="SSF90112">
    <property type="entry name" value="Neurotransmitter-gated ion-channel transmembrane pore"/>
    <property type="match status" value="1"/>
</dbReference>
<dbReference type="InterPro" id="IPR006201">
    <property type="entry name" value="Neur_channel"/>
</dbReference>
<keyword evidence="6" id="KW-0407">Ion channel</keyword>
<dbReference type="GO" id="GO:0004888">
    <property type="term" value="F:transmembrane signaling receptor activity"/>
    <property type="evidence" value="ECO:0007669"/>
    <property type="project" value="InterPro"/>
</dbReference>
<evidence type="ECO:0000256" key="7">
    <source>
        <dbReference type="SAM" id="Phobius"/>
    </source>
</evidence>
<dbReference type="InterPro" id="IPR038050">
    <property type="entry name" value="Neuro_actylchol_rec"/>
</dbReference>
<dbReference type="GO" id="GO:0005254">
    <property type="term" value="F:chloride channel activity"/>
    <property type="evidence" value="ECO:0007669"/>
    <property type="project" value="UniProtKB-ARBA"/>
</dbReference>
<dbReference type="GO" id="GO:0099095">
    <property type="term" value="F:ligand-gated monoatomic anion channel activity"/>
    <property type="evidence" value="ECO:0007669"/>
    <property type="project" value="UniProtKB-ARBA"/>
</dbReference>
<dbReference type="Gene3D" id="2.70.170.10">
    <property type="entry name" value="Neurotransmitter-gated ion-channel ligand-binding domain"/>
    <property type="match status" value="1"/>
</dbReference>
<keyword evidence="5" id="KW-0406">Ion transport</keyword>
<keyword evidence="3" id="KW-0813">Transport</keyword>
<keyword evidence="7" id="KW-0472">Membrane</keyword>
<evidence type="ECO:0000256" key="8">
    <source>
        <dbReference type="SAM" id="SignalP"/>
    </source>
</evidence>
<feature type="signal peptide" evidence="8">
    <location>
        <begin position="1"/>
        <end position="24"/>
    </location>
</feature>
<keyword evidence="7" id="KW-1133">Transmembrane helix</keyword>
<dbReference type="Gene3D" id="1.20.58.390">
    <property type="entry name" value="Neurotransmitter-gated ion-channel transmembrane domain"/>
    <property type="match status" value="1"/>
</dbReference>
<keyword evidence="11" id="KW-1185">Reference proteome</keyword>
<reference evidence="10 11" key="1">
    <citation type="journal article" date="2018" name="Nat. Ecol. Evol.">
        <title>Genomic signatures of mitonuclear coevolution across populations of Tigriopus californicus.</title>
        <authorList>
            <person name="Barreto F.S."/>
            <person name="Watson E.T."/>
            <person name="Lima T.G."/>
            <person name="Willett C.S."/>
            <person name="Edmands S."/>
            <person name="Li W."/>
            <person name="Burton R.S."/>
        </authorList>
    </citation>
    <scope>NUCLEOTIDE SEQUENCE [LARGE SCALE GENOMIC DNA]</scope>
    <source>
        <strain evidence="10 11">San Diego</strain>
    </source>
</reference>
<feature type="transmembrane region" description="Helical" evidence="7">
    <location>
        <begin position="338"/>
        <end position="361"/>
    </location>
</feature>
<keyword evidence="4" id="KW-1003">Cell membrane</keyword>
<organism evidence="10 11">
    <name type="scientific">Tigriopus californicus</name>
    <name type="common">Marine copepod</name>
    <dbReference type="NCBI Taxonomy" id="6832"/>
    <lineage>
        <taxon>Eukaryota</taxon>
        <taxon>Metazoa</taxon>
        <taxon>Ecdysozoa</taxon>
        <taxon>Arthropoda</taxon>
        <taxon>Crustacea</taxon>
        <taxon>Multicrustacea</taxon>
        <taxon>Hexanauplia</taxon>
        <taxon>Copepoda</taxon>
        <taxon>Harpacticoida</taxon>
        <taxon>Harpacticidae</taxon>
        <taxon>Tigriopus</taxon>
    </lineage>
</organism>
<gene>
    <name evidence="10" type="ORF">TCAL_00535</name>
</gene>
<dbReference type="InterPro" id="IPR036734">
    <property type="entry name" value="Neur_chan_lig-bd_sf"/>
</dbReference>
<name>A0A553PAZ4_TIGCA</name>
<dbReference type="STRING" id="6832.A0A553PAZ4"/>